<name>A0A6C0JIA4_9ZZZZ</name>
<evidence type="ECO:0000313" key="1">
    <source>
        <dbReference type="EMBL" id="QHU05555.1"/>
    </source>
</evidence>
<reference evidence="1" key="1">
    <citation type="journal article" date="2020" name="Nature">
        <title>Giant virus diversity and host interactions through global metagenomics.</title>
        <authorList>
            <person name="Schulz F."/>
            <person name="Roux S."/>
            <person name="Paez-Espino D."/>
            <person name="Jungbluth S."/>
            <person name="Walsh D.A."/>
            <person name="Denef V.J."/>
            <person name="McMahon K.D."/>
            <person name="Konstantinidis K.T."/>
            <person name="Eloe-Fadrosh E.A."/>
            <person name="Kyrpides N.C."/>
            <person name="Woyke T."/>
        </authorList>
    </citation>
    <scope>NUCLEOTIDE SEQUENCE</scope>
    <source>
        <strain evidence="1">GVMAG-M-3300027736-24</strain>
    </source>
</reference>
<accession>A0A6C0JIA4</accession>
<sequence>MALLPSNVLRLIKEYSKPITRPNWRNSKPIVSVYEIYMGVYTSWDQDDLHYLIYRNIKKTYWYDIYWRIKVAGLYLCCKEYNITARDIEELGIPLY</sequence>
<organism evidence="1">
    <name type="scientific">viral metagenome</name>
    <dbReference type="NCBI Taxonomy" id="1070528"/>
    <lineage>
        <taxon>unclassified sequences</taxon>
        <taxon>metagenomes</taxon>
        <taxon>organismal metagenomes</taxon>
    </lineage>
</organism>
<proteinExistence type="predicted"/>
<dbReference type="AlphaFoldDB" id="A0A6C0JIA4"/>
<dbReference type="EMBL" id="MN740417">
    <property type="protein sequence ID" value="QHU05555.1"/>
    <property type="molecule type" value="Genomic_DNA"/>
</dbReference>
<protein>
    <submittedName>
        <fullName evidence="1">Uncharacterized protein</fullName>
    </submittedName>
</protein>